<dbReference type="Proteomes" id="UP001215151">
    <property type="component" value="Unassembled WGS sequence"/>
</dbReference>
<dbReference type="PROSITE" id="PS50920">
    <property type="entry name" value="SOLCAR"/>
    <property type="match status" value="2"/>
</dbReference>
<dbReference type="Gene3D" id="1.50.40.10">
    <property type="entry name" value="Mitochondrial carrier domain"/>
    <property type="match status" value="1"/>
</dbReference>
<organism evidence="11 12">
    <name type="scientific">Trametes cubensis</name>
    <dbReference type="NCBI Taxonomy" id="1111947"/>
    <lineage>
        <taxon>Eukaryota</taxon>
        <taxon>Fungi</taxon>
        <taxon>Dikarya</taxon>
        <taxon>Basidiomycota</taxon>
        <taxon>Agaricomycotina</taxon>
        <taxon>Agaricomycetes</taxon>
        <taxon>Polyporales</taxon>
        <taxon>Polyporaceae</taxon>
        <taxon>Trametes</taxon>
    </lineage>
</organism>
<protein>
    <submittedName>
        <fullName evidence="11">Uncharacterized protein</fullName>
    </submittedName>
</protein>
<keyword evidence="5" id="KW-0677">Repeat</keyword>
<dbReference type="SUPFAM" id="SSF103506">
    <property type="entry name" value="Mitochondrial carrier"/>
    <property type="match status" value="1"/>
</dbReference>
<keyword evidence="3 10" id="KW-0813">Transport</keyword>
<dbReference type="AlphaFoldDB" id="A0AAD7TLT1"/>
<gene>
    <name evidence="11" type="ORF">ONZ51_g9236</name>
</gene>
<feature type="repeat" description="Solcar" evidence="9">
    <location>
        <begin position="35"/>
        <end position="108"/>
    </location>
</feature>
<dbReference type="GO" id="GO:0031966">
    <property type="term" value="C:mitochondrial membrane"/>
    <property type="evidence" value="ECO:0007669"/>
    <property type="project" value="UniProtKB-SubCell"/>
</dbReference>
<proteinExistence type="inferred from homology"/>
<sequence length="293" mass="31276">MRVAVSSSLFPPPPLSVRPARPTQTLAAMSAQPAPTFYQSLLAGGVAGTAVDLLFFPIDTVKTRLQSSQGFIRAGGFKGVYKGVGSVVVGSAPGAAVFFCTYDTLKKTLPFPAEYAPLTHMLAASVGEVAACSIRVPTEVIKTRTQTSTYGSAAQSSWAAARMVMSTEGVRGFYRGYGSTVMREIPFTSLQFPLYELLKKRLAKVLERPLHAYEAAVCGSFAGGVAAALTTPLDVLKTRVMLDLRDPAKQAHPSLAQRFAQIYRVEGAKALFAGGCTTDAVDICWRRGLPWSV</sequence>
<keyword evidence="7" id="KW-0496">Mitochondrion</keyword>
<reference evidence="11" key="1">
    <citation type="submission" date="2022-11" db="EMBL/GenBank/DDBJ databases">
        <title>Genome Sequence of Cubamyces cubensis.</title>
        <authorList>
            <person name="Buettner E."/>
        </authorList>
    </citation>
    <scope>NUCLEOTIDE SEQUENCE</scope>
    <source>
        <strain evidence="11">MPL-01</strain>
    </source>
</reference>
<name>A0AAD7TLT1_9APHY</name>
<dbReference type="PRINTS" id="PR00926">
    <property type="entry name" value="MITOCARRIER"/>
</dbReference>
<evidence type="ECO:0000256" key="3">
    <source>
        <dbReference type="ARBA" id="ARBA00022448"/>
    </source>
</evidence>
<evidence type="ECO:0000256" key="10">
    <source>
        <dbReference type="RuleBase" id="RU000488"/>
    </source>
</evidence>
<evidence type="ECO:0000256" key="5">
    <source>
        <dbReference type="ARBA" id="ARBA00022737"/>
    </source>
</evidence>
<dbReference type="Pfam" id="PF00153">
    <property type="entry name" value="Mito_carr"/>
    <property type="match status" value="3"/>
</dbReference>
<dbReference type="InterPro" id="IPR002067">
    <property type="entry name" value="MCP"/>
</dbReference>
<comment type="caution">
    <text evidence="11">The sequence shown here is derived from an EMBL/GenBank/DDBJ whole genome shotgun (WGS) entry which is preliminary data.</text>
</comment>
<evidence type="ECO:0000256" key="7">
    <source>
        <dbReference type="ARBA" id="ARBA00023128"/>
    </source>
</evidence>
<dbReference type="InterPro" id="IPR023395">
    <property type="entry name" value="MCP_dom_sf"/>
</dbReference>
<keyword evidence="12" id="KW-1185">Reference proteome</keyword>
<keyword evidence="8 9" id="KW-0472">Membrane</keyword>
<evidence type="ECO:0000256" key="4">
    <source>
        <dbReference type="ARBA" id="ARBA00022692"/>
    </source>
</evidence>
<evidence type="ECO:0000313" key="11">
    <source>
        <dbReference type="EMBL" id="KAJ8469063.1"/>
    </source>
</evidence>
<evidence type="ECO:0000256" key="2">
    <source>
        <dbReference type="ARBA" id="ARBA00006375"/>
    </source>
</evidence>
<keyword evidence="4 9" id="KW-0812">Transmembrane</keyword>
<dbReference type="InterPro" id="IPR018108">
    <property type="entry name" value="MCP_transmembrane"/>
</dbReference>
<feature type="repeat" description="Solcar" evidence="9">
    <location>
        <begin position="115"/>
        <end position="201"/>
    </location>
</feature>
<evidence type="ECO:0000313" key="12">
    <source>
        <dbReference type="Proteomes" id="UP001215151"/>
    </source>
</evidence>
<evidence type="ECO:0000256" key="6">
    <source>
        <dbReference type="ARBA" id="ARBA00022989"/>
    </source>
</evidence>
<evidence type="ECO:0000256" key="8">
    <source>
        <dbReference type="ARBA" id="ARBA00023136"/>
    </source>
</evidence>
<evidence type="ECO:0000256" key="1">
    <source>
        <dbReference type="ARBA" id="ARBA00004225"/>
    </source>
</evidence>
<dbReference type="EMBL" id="JAPEVG010000307">
    <property type="protein sequence ID" value="KAJ8469063.1"/>
    <property type="molecule type" value="Genomic_DNA"/>
</dbReference>
<dbReference type="PANTHER" id="PTHR45667">
    <property type="entry name" value="S-ADENOSYLMETHIONINE MITOCHONDRIAL CARRIER PROTEIN"/>
    <property type="match status" value="1"/>
</dbReference>
<comment type="subcellular location">
    <subcellularLocation>
        <location evidence="1">Mitochondrion membrane</location>
        <topology evidence="1">Multi-pass membrane protein</topology>
    </subcellularLocation>
</comment>
<keyword evidence="6" id="KW-1133">Transmembrane helix</keyword>
<dbReference type="GO" id="GO:0055085">
    <property type="term" value="P:transmembrane transport"/>
    <property type="evidence" value="ECO:0007669"/>
    <property type="project" value="InterPro"/>
</dbReference>
<comment type="similarity">
    <text evidence="2 10">Belongs to the mitochondrial carrier (TC 2.A.29) family.</text>
</comment>
<accession>A0AAD7TLT1</accession>
<evidence type="ECO:0000256" key="9">
    <source>
        <dbReference type="PROSITE-ProRule" id="PRU00282"/>
    </source>
</evidence>